<proteinExistence type="predicted"/>
<feature type="domain" description="Protein kinase" evidence="7">
    <location>
        <begin position="149"/>
        <end position="406"/>
    </location>
</feature>
<dbReference type="InterPro" id="IPR000719">
    <property type="entry name" value="Prot_kinase_dom"/>
</dbReference>
<keyword evidence="4 5" id="KW-0067">ATP-binding</keyword>
<evidence type="ECO:0000256" key="1">
    <source>
        <dbReference type="ARBA" id="ARBA00022679"/>
    </source>
</evidence>
<evidence type="ECO:0000256" key="5">
    <source>
        <dbReference type="PROSITE-ProRule" id="PRU10141"/>
    </source>
</evidence>
<dbReference type="CDD" id="cd14014">
    <property type="entry name" value="STKc_PknB_like"/>
    <property type="match status" value="1"/>
</dbReference>
<evidence type="ECO:0000313" key="8">
    <source>
        <dbReference type="EMBL" id="WXB14778.1"/>
    </source>
</evidence>
<keyword evidence="9" id="KW-1185">Reference proteome</keyword>
<dbReference type="Pfam" id="PF13432">
    <property type="entry name" value="TPR_16"/>
    <property type="match status" value="1"/>
</dbReference>
<dbReference type="Gene3D" id="1.10.510.10">
    <property type="entry name" value="Transferase(Phosphotransferase) domain 1"/>
    <property type="match status" value="1"/>
</dbReference>
<feature type="region of interest" description="Disordered" evidence="6">
    <location>
        <begin position="112"/>
        <end position="133"/>
    </location>
</feature>
<organism evidence="8 9">
    <name type="scientific">Pendulispora albinea</name>
    <dbReference type="NCBI Taxonomy" id="2741071"/>
    <lineage>
        <taxon>Bacteria</taxon>
        <taxon>Pseudomonadati</taxon>
        <taxon>Myxococcota</taxon>
        <taxon>Myxococcia</taxon>
        <taxon>Myxococcales</taxon>
        <taxon>Sorangiineae</taxon>
        <taxon>Pendulisporaceae</taxon>
        <taxon>Pendulispora</taxon>
    </lineage>
</organism>
<dbReference type="PROSITE" id="PS00107">
    <property type="entry name" value="PROTEIN_KINASE_ATP"/>
    <property type="match status" value="1"/>
</dbReference>
<protein>
    <submittedName>
        <fullName evidence="8">Protein kinase</fullName>
    </submittedName>
</protein>
<dbReference type="InterPro" id="IPR008271">
    <property type="entry name" value="Ser/Thr_kinase_AS"/>
</dbReference>
<reference evidence="8 9" key="1">
    <citation type="submission" date="2021-12" db="EMBL/GenBank/DDBJ databases">
        <title>Discovery of the Pendulisporaceae a myxobacterial family with distinct sporulation behavior and unique specialized metabolism.</title>
        <authorList>
            <person name="Garcia R."/>
            <person name="Popoff A."/>
            <person name="Bader C.D."/>
            <person name="Loehr J."/>
            <person name="Walesch S."/>
            <person name="Walt C."/>
            <person name="Boldt J."/>
            <person name="Bunk B."/>
            <person name="Haeckl F.J.F.P.J."/>
            <person name="Gunesch A.P."/>
            <person name="Birkelbach J."/>
            <person name="Nuebel U."/>
            <person name="Pietschmann T."/>
            <person name="Bach T."/>
            <person name="Mueller R."/>
        </authorList>
    </citation>
    <scope>NUCLEOTIDE SEQUENCE [LARGE SCALE GENOMIC DNA]</scope>
    <source>
        <strain evidence="8 9">MSr11954</strain>
    </source>
</reference>
<evidence type="ECO:0000256" key="2">
    <source>
        <dbReference type="ARBA" id="ARBA00022741"/>
    </source>
</evidence>
<keyword evidence="1" id="KW-0808">Transferase</keyword>
<evidence type="ECO:0000256" key="4">
    <source>
        <dbReference type="ARBA" id="ARBA00022840"/>
    </source>
</evidence>
<name>A0ABZ2LV56_9BACT</name>
<feature type="binding site" evidence="5">
    <location>
        <position position="178"/>
    </location>
    <ligand>
        <name>ATP</name>
        <dbReference type="ChEBI" id="CHEBI:30616"/>
    </ligand>
</feature>
<dbReference type="SUPFAM" id="SSF48452">
    <property type="entry name" value="TPR-like"/>
    <property type="match status" value="1"/>
</dbReference>
<feature type="region of interest" description="Disordered" evidence="6">
    <location>
        <begin position="927"/>
        <end position="955"/>
    </location>
</feature>
<evidence type="ECO:0000313" key="9">
    <source>
        <dbReference type="Proteomes" id="UP001370348"/>
    </source>
</evidence>
<evidence type="ECO:0000256" key="3">
    <source>
        <dbReference type="ARBA" id="ARBA00022777"/>
    </source>
</evidence>
<dbReference type="PANTHER" id="PTHR43289">
    <property type="entry name" value="MITOGEN-ACTIVATED PROTEIN KINASE KINASE KINASE 20-RELATED"/>
    <property type="match status" value="1"/>
</dbReference>
<dbReference type="Gene3D" id="1.25.40.10">
    <property type="entry name" value="Tetratricopeptide repeat domain"/>
    <property type="match status" value="2"/>
</dbReference>
<keyword evidence="2 5" id="KW-0547">Nucleotide-binding</keyword>
<dbReference type="InterPro" id="IPR017441">
    <property type="entry name" value="Protein_kinase_ATP_BS"/>
</dbReference>
<dbReference type="Gene3D" id="3.30.200.20">
    <property type="entry name" value="Phosphorylase Kinase, domain 1"/>
    <property type="match status" value="1"/>
</dbReference>
<dbReference type="EMBL" id="CP089984">
    <property type="protein sequence ID" value="WXB14778.1"/>
    <property type="molecule type" value="Genomic_DNA"/>
</dbReference>
<dbReference type="InterPro" id="IPR011009">
    <property type="entry name" value="Kinase-like_dom_sf"/>
</dbReference>
<dbReference type="PROSITE" id="PS00108">
    <property type="entry name" value="PROTEIN_KINASE_ST"/>
    <property type="match status" value="1"/>
</dbReference>
<keyword evidence="3 8" id="KW-0418">Kinase</keyword>
<dbReference type="RefSeq" id="WP_394824403.1">
    <property type="nucleotide sequence ID" value="NZ_CP089984.1"/>
</dbReference>
<sequence length="955" mass="103733">MEPGFGRTIPDSGSGGLQVGVSIFGHLRLEQLLERGEQWVLYLADDQQRRELVLVVFAISGEALTKCLAGPATGTVLDRTMFGVWHMAEVALEEAHLEAFARRILAAPLPSASSSASSASEPPESATLSSPISSANRQLANGNVFAARYRIEDVLGRGGMGEVYRAFDTTFERGVALKVVRVDAEGTTEQRDQAKQRLLGEARMVSTLRHPHIAEIYDAAESSGLPYLVLELCDGGNLRKAMSENASQAERLRWLTEIAEALAYAHDHGIVHRDVKPENVILTRDRAAKVADFGIAKALAWTGTDTAGIVGTPRYMAPEQLLGGTVDARADQFAWGVLAYEVLTGAHPRSTGVERLSQRSSPQDMPGVPAHVARVIRRAMSVEKTARYPDFHRLLAALRAGGASVLSRTKRGVLLGALAAILIGYTVILSGAARRPPVTPREPAETTALVEQGIQLWSDGSSSAARTRFAEAAARDPNDVRAHLLSFAAAKRIDAVARSNARVALTFHGRLTEPDGLLLEALRPLVDEPTDVTGSTQRLEELAQRYPSNKVVRLAQAQHYIRAREPRRALELAAALDTTLAPAARWLGAAAQLQLGNVGDGRAMLEDCIAISPNATDCLDWLAHLEANDGRCDAAERATRKLIAKNPDEPMAYALLANIVLAQTQSTAATRGILETRIERSAPDTRKELEALLALFLHVFDGEFDAALRDVDAWQSAGTSSDAMLRSMPFLWRLEIARELGLDEDARRAAREVAYRSNAWLPNDIYDAGIENLRALYLTSQISRSDFRRARDAAAAKQLERGGYFSAPGVRWFENYVRPARDAVDAEDAIAARPADSVIDLVERDAGVDSSLGFVYLRAGRIHEAITLLRRATSACSTLPKPQDYVHALLWLGESLDAKGQHAEACSAYSKVVERWGREPRSITARRARAKLSSCPKEVSTTPEPSGVQIASEGP</sequence>
<dbReference type="PANTHER" id="PTHR43289:SF6">
    <property type="entry name" value="SERINE_THREONINE-PROTEIN KINASE NEKL-3"/>
    <property type="match status" value="1"/>
</dbReference>
<dbReference type="Proteomes" id="UP001370348">
    <property type="component" value="Chromosome"/>
</dbReference>
<evidence type="ECO:0000256" key="6">
    <source>
        <dbReference type="SAM" id="MobiDB-lite"/>
    </source>
</evidence>
<dbReference type="PROSITE" id="PS50011">
    <property type="entry name" value="PROTEIN_KINASE_DOM"/>
    <property type="match status" value="1"/>
</dbReference>
<dbReference type="GO" id="GO:0016301">
    <property type="term" value="F:kinase activity"/>
    <property type="evidence" value="ECO:0007669"/>
    <property type="project" value="UniProtKB-KW"/>
</dbReference>
<dbReference type="Pfam" id="PF00069">
    <property type="entry name" value="Pkinase"/>
    <property type="match status" value="1"/>
</dbReference>
<gene>
    <name evidence="8" type="ORF">LZC94_44035</name>
</gene>
<evidence type="ECO:0000259" key="7">
    <source>
        <dbReference type="PROSITE" id="PS50011"/>
    </source>
</evidence>
<dbReference type="InterPro" id="IPR011990">
    <property type="entry name" value="TPR-like_helical_dom_sf"/>
</dbReference>
<accession>A0ABZ2LV56</accession>
<dbReference type="SMART" id="SM00220">
    <property type="entry name" value="S_TKc"/>
    <property type="match status" value="1"/>
</dbReference>
<feature type="compositionally biased region" description="Low complexity" evidence="6">
    <location>
        <begin position="112"/>
        <end position="131"/>
    </location>
</feature>
<dbReference type="SUPFAM" id="SSF56112">
    <property type="entry name" value="Protein kinase-like (PK-like)"/>
    <property type="match status" value="1"/>
</dbReference>